<dbReference type="Proteomes" id="UP000000768">
    <property type="component" value="Chromosome 2"/>
</dbReference>
<gene>
    <name evidence="1" type="ORF">SORBI_3002G321901</name>
</gene>
<accession>A0A1W0W6I2</accession>
<name>A0A1W0W6I2_SORBI</name>
<evidence type="ECO:0000313" key="1">
    <source>
        <dbReference type="EMBL" id="OQU90028.1"/>
    </source>
</evidence>
<proteinExistence type="predicted"/>
<organism evidence="1 2">
    <name type="scientific">Sorghum bicolor</name>
    <name type="common">Sorghum</name>
    <name type="synonym">Sorghum vulgare</name>
    <dbReference type="NCBI Taxonomy" id="4558"/>
    <lineage>
        <taxon>Eukaryota</taxon>
        <taxon>Viridiplantae</taxon>
        <taxon>Streptophyta</taxon>
        <taxon>Embryophyta</taxon>
        <taxon>Tracheophyta</taxon>
        <taxon>Spermatophyta</taxon>
        <taxon>Magnoliopsida</taxon>
        <taxon>Liliopsida</taxon>
        <taxon>Poales</taxon>
        <taxon>Poaceae</taxon>
        <taxon>PACMAD clade</taxon>
        <taxon>Panicoideae</taxon>
        <taxon>Andropogonodae</taxon>
        <taxon>Andropogoneae</taxon>
        <taxon>Sorghinae</taxon>
        <taxon>Sorghum</taxon>
    </lineage>
</organism>
<dbReference type="InParanoid" id="A0A1W0W6I2"/>
<evidence type="ECO:0000313" key="2">
    <source>
        <dbReference type="Proteomes" id="UP000000768"/>
    </source>
</evidence>
<protein>
    <submittedName>
        <fullName evidence="1">Uncharacterized protein</fullName>
    </submittedName>
</protein>
<keyword evidence="2" id="KW-1185">Reference proteome</keyword>
<dbReference type="EMBL" id="CM000761">
    <property type="protein sequence ID" value="OQU90028.1"/>
    <property type="molecule type" value="Genomic_DNA"/>
</dbReference>
<dbReference type="AlphaFoldDB" id="A0A1W0W6I2"/>
<sequence length="80" mass="9008">MLICIPPWMRSLMACRAPRLPLLQGGSSCHIKMDLRSGARLEQKFPIDELNSLVFAAISNRSGQKAEDLLLRTGYARVFF</sequence>
<dbReference type="Gramene" id="OQU90028">
    <property type="protein sequence ID" value="OQU90028"/>
    <property type="gene ID" value="SORBI_3002G321901"/>
</dbReference>
<reference evidence="1 2" key="1">
    <citation type="journal article" date="2009" name="Nature">
        <title>The Sorghum bicolor genome and the diversification of grasses.</title>
        <authorList>
            <person name="Paterson A.H."/>
            <person name="Bowers J.E."/>
            <person name="Bruggmann R."/>
            <person name="Dubchak I."/>
            <person name="Grimwood J."/>
            <person name="Gundlach H."/>
            <person name="Haberer G."/>
            <person name="Hellsten U."/>
            <person name="Mitros T."/>
            <person name="Poliakov A."/>
            <person name="Schmutz J."/>
            <person name="Spannagl M."/>
            <person name="Tang H."/>
            <person name="Wang X."/>
            <person name="Wicker T."/>
            <person name="Bharti A.K."/>
            <person name="Chapman J."/>
            <person name="Feltus F.A."/>
            <person name="Gowik U."/>
            <person name="Grigoriev I.V."/>
            <person name="Lyons E."/>
            <person name="Maher C.A."/>
            <person name="Martis M."/>
            <person name="Narechania A."/>
            <person name="Otillar R.P."/>
            <person name="Penning B.W."/>
            <person name="Salamov A.A."/>
            <person name="Wang Y."/>
            <person name="Zhang L."/>
            <person name="Carpita N.C."/>
            <person name="Freeling M."/>
            <person name="Gingle A.R."/>
            <person name="Hash C.T."/>
            <person name="Keller B."/>
            <person name="Klein P."/>
            <person name="Kresovich S."/>
            <person name="McCann M.C."/>
            <person name="Ming R."/>
            <person name="Peterson D.G."/>
            <person name="Mehboob-ur-Rahman"/>
            <person name="Ware D."/>
            <person name="Westhoff P."/>
            <person name="Mayer K.F."/>
            <person name="Messing J."/>
            <person name="Rokhsar D.S."/>
        </authorList>
    </citation>
    <scope>NUCLEOTIDE SEQUENCE [LARGE SCALE GENOMIC DNA]</scope>
    <source>
        <strain evidence="2">cv. BTx623</strain>
    </source>
</reference>
<reference evidence="2" key="2">
    <citation type="journal article" date="2018" name="Plant J.">
        <title>The Sorghum bicolor reference genome: improved assembly, gene annotations, a transcriptome atlas, and signatures of genome organization.</title>
        <authorList>
            <person name="McCormick R.F."/>
            <person name="Truong S.K."/>
            <person name="Sreedasyam A."/>
            <person name="Jenkins J."/>
            <person name="Shu S."/>
            <person name="Sims D."/>
            <person name="Kennedy M."/>
            <person name="Amirebrahimi M."/>
            <person name="Weers B.D."/>
            <person name="McKinley B."/>
            <person name="Mattison A."/>
            <person name="Morishige D.T."/>
            <person name="Grimwood J."/>
            <person name="Schmutz J."/>
            <person name="Mullet J.E."/>
        </authorList>
    </citation>
    <scope>NUCLEOTIDE SEQUENCE [LARGE SCALE GENOMIC DNA]</scope>
    <source>
        <strain evidence="2">cv. BTx623</strain>
    </source>
</reference>